<gene>
    <name evidence="1" type="ordered locus">Desac_2040</name>
</gene>
<dbReference type="RefSeq" id="WP_013706978.1">
    <property type="nucleotide sequence ID" value="NC_015388.1"/>
</dbReference>
<name>F2NIA0_DESAR</name>
<reference evidence="2" key="2">
    <citation type="submission" date="2011-03" db="EMBL/GenBank/DDBJ databases">
        <title>The complete genome of Desulfobacca acetoxidans DSM 11109.</title>
        <authorList>
            <consortium name="US DOE Joint Genome Institute (JGI-PGF)"/>
            <person name="Lucas S."/>
            <person name="Copeland A."/>
            <person name="Lapidus A."/>
            <person name="Bruce D."/>
            <person name="Goodwin L."/>
            <person name="Pitluck S."/>
            <person name="Peters L."/>
            <person name="Kyrpides N."/>
            <person name="Mavromatis K."/>
            <person name="Ivanova N."/>
            <person name="Ovchinnikova G."/>
            <person name="Teshima H."/>
            <person name="Detter J.C."/>
            <person name="Han C."/>
            <person name="Land M."/>
            <person name="Hauser L."/>
            <person name="Markowitz V."/>
            <person name="Cheng J.-F."/>
            <person name="Hugenholtz P."/>
            <person name="Woyke T."/>
            <person name="Wu D."/>
            <person name="Spring S."/>
            <person name="Schueler E."/>
            <person name="Brambilla E."/>
            <person name="Klenk H.-P."/>
            <person name="Eisen J.A."/>
        </authorList>
    </citation>
    <scope>NUCLEOTIDE SEQUENCE [LARGE SCALE GENOMIC DNA]</scope>
    <source>
        <strain evidence="2">ATCC 700848 / DSM 11109 / ASRB2</strain>
    </source>
</reference>
<dbReference type="Pfam" id="PF13365">
    <property type="entry name" value="Trypsin_2"/>
    <property type="match status" value="1"/>
</dbReference>
<evidence type="ECO:0000313" key="2">
    <source>
        <dbReference type="Proteomes" id="UP000000483"/>
    </source>
</evidence>
<dbReference type="GO" id="GO:0004252">
    <property type="term" value="F:serine-type endopeptidase activity"/>
    <property type="evidence" value="ECO:0007669"/>
    <property type="project" value="InterPro"/>
</dbReference>
<organism evidence="1 2">
    <name type="scientific">Desulfobacca acetoxidans (strain ATCC 700848 / DSM 11109 / ASRB2)</name>
    <dbReference type="NCBI Taxonomy" id="880072"/>
    <lineage>
        <taxon>Bacteria</taxon>
        <taxon>Pseudomonadati</taxon>
        <taxon>Thermodesulfobacteriota</taxon>
        <taxon>Desulfobaccia</taxon>
        <taxon>Desulfobaccales</taxon>
        <taxon>Desulfobaccaceae</taxon>
        <taxon>Desulfobacca</taxon>
    </lineage>
</organism>
<sequence>MIQPHTVSFRIFVCWLFLSLAPMPIWAASAMELQQDFVRAVEQVAPAVVSLKCVRVVTVAPFPGFDEEFFRGTPFEGFFRNMMPPQGLQQRQVGQGSGVIIDPRGFILTNHHVVAGAQNIVLHLRDGRTLRGRAVGADPRYDLAVIQAETPGLPVAPLGDSDQLKAGQWAIAIGSPFGLENTVTVGVISATGRKGVGQGKYGDFIQTDASINPGNSGGPLINLNGQVIGINSMIVAPGQGIGFAIPINLAKKIAARWLQ</sequence>
<dbReference type="AlphaFoldDB" id="F2NIA0"/>
<protein>
    <submittedName>
        <fullName evidence="1">Peptidase S1 and S6 chymotrypsin/Hap</fullName>
    </submittedName>
</protein>
<dbReference type="InterPro" id="IPR001940">
    <property type="entry name" value="Peptidase_S1C"/>
</dbReference>
<dbReference type="PRINTS" id="PR00834">
    <property type="entry name" value="PROTEASES2C"/>
</dbReference>
<proteinExistence type="predicted"/>
<dbReference type="GO" id="GO:0006508">
    <property type="term" value="P:proteolysis"/>
    <property type="evidence" value="ECO:0007669"/>
    <property type="project" value="InterPro"/>
</dbReference>
<evidence type="ECO:0000313" key="1">
    <source>
        <dbReference type="EMBL" id="AEB09869.1"/>
    </source>
</evidence>
<dbReference type="Proteomes" id="UP000000483">
    <property type="component" value="Chromosome"/>
</dbReference>
<dbReference type="eggNOG" id="COG0265">
    <property type="taxonomic scope" value="Bacteria"/>
</dbReference>
<keyword evidence="2" id="KW-1185">Reference proteome</keyword>
<dbReference type="EMBL" id="CP002629">
    <property type="protein sequence ID" value="AEB09869.1"/>
    <property type="molecule type" value="Genomic_DNA"/>
</dbReference>
<dbReference type="STRING" id="880072.Desac_2040"/>
<dbReference type="InterPro" id="IPR009003">
    <property type="entry name" value="Peptidase_S1_PA"/>
</dbReference>
<dbReference type="PANTHER" id="PTHR22939:SF129">
    <property type="entry name" value="SERINE PROTEASE HTRA2, MITOCHONDRIAL"/>
    <property type="match status" value="1"/>
</dbReference>
<dbReference type="PANTHER" id="PTHR22939">
    <property type="entry name" value="SERINE PROTEASE FAMILY S1C HTRA-RELATED"/>
    <property type="match status" value="1"/>
</dbReference>
<dbReference type="KEGG" id="dao:Desac_2040"/>
<dbReference type="HOGENOM" id="CLU_020120_4_1_7"/>
<reference evidence="1 2" key="1">
    <citation type="journal article" date="2011" name="Stand. Genomic Sci.">
        <title>Complete genome sequence of the acetate-degrading sulfate reducer Desulfobacca acetoxidans type strain (ASRB2).</title>
        <authorList>
            <person name="Goker M."/>
            <person name="Teshima H."/>
            <person name="Lapidus A."/>
            <person name="Nolan M."/>
            <person name="Lucas S."/>
            <person name="Hammon N."/>
            <person name="Deshpande S."/>
            <person name="Cheng J.F."/>
            <person name="Tapia R."/>
            <person name="Han C."/>
            <person name="Goodwin L."/>
            <person name="Pitluck S."/>
            <person name="Huntemann M."/>
            <person name="Liolios K."/>
            <person name="Ivanova N."/>
            <person name="Pagani I."/>
            <person name="Mavromatis K."/>
            <person name="Ovchinikova G."/>
            <person name="Pati A."/>
            <person name="Chen A."/>
            <person name="Palaniappan K."/>
            <person name="Land M."/>
            <person name="Hauser L."/>
            <person name="Brambilla E.M."/>
            <person name="Rohde M."/>
            <person name="Spring S."/>
            <person name="Detter J.C."/>
            <person name="Woyke T."/>
            <person name="Bristow J."/>
            <person name="Eisen J.A."/>
            <person name="Markowitz V."/>
            <person name="Hugenholtz P."/>
            <person name="Kyrpides N.C."/>
            <person name="Klenk H.P."/>
        </authorList>
    </citation>
    <scope>NUCLEOTIDE SEQUENCE [LARGE SCALE GENOMIC DNA]</scope>
    <source>
        <strain evidence="2">ATCC 700848 / DSM 11109 / ASRB2</strain>
    </source>
</reference>
<dbReference type="Gene3D" id="2.40.10.120">
    <property type="match status" value="1"/>
</dbReference>
<accession>F2NIA0</accession>
<dbReference type="SUPFAM" id="SSF50494">
    <property type="entry name" value="Trypsin-like serine proteases"/>
    <property type="match status" value="1"/>
</dbReference>